<name>T1EX60_HELRO</name>
<accession>T1EX60</accession>
<evidence type="ECO:0000313" key="1">
    <source>
        <dbReference type="EMBL" id="ESN91628.1"/>
    </source>
</evidence>
<dbReference type="GeneID" id="20201160"/>
<gene>
    <name evidence="2" type="primary">20201160</name>
    <name evidence="1" type="ORF">HELRODRAFT_165682</name>
</gene>
<protein>
    <submittedName>
        <fullName evidence="1 2">Uncharacterized protein</fullName>
    </submittedName>
</protein>
<dbReference type="Proteomes" id="UP000015101">
    <property type="component" value="Unassembled WGS sequence"/>
</dbReference>
<reference evidence="2" key="3">
    <citation type="submission" date="2015-06" db="UniProtKB">
        <authorList>
            <consortium name="EnsemblMetazoa"/>
        </authorList>
    </citation>
    <scope>IDENTIFICATION</scope>
</reference>
<dbReference type="CTD" id="20201160"/>
<dbReference type="RefSeq" id="XP_009030455.1">
    <property type="nucleotide sequence ID" value="XM_009032207.1"/>
</dbReference>
<dbReference type="AlphaFoldDB" id="T1EX60"/>
<dbReference type="HOGENOM" id="CLU_2136190_0_0_1"/>
<sequence>MAQPTQTTQDTQMHMCNFILGSVGLPPAFAFEPGNDATLVNSTASWEHAHVPSPYPKTFISKSLRKIIRELGVGVQGRTLHVMEKDTKKVFCLKEIECLNNDKAQEIFEEVYS</sequence>
<dbReference type="KEGG" id="hro:HELRODRAFT_165682"/>
<evidence type="ECO:0000313" key="3">
    <source>
        <dbReference type="Proteomes" id="UP000015101"/>
    </source>
</evidence>
<evidence type="ECO:0000313" key="2">
    <source>
        <dbReference type="EnsemblMetazoa" id="HelroP165682"/>
    </source>
</evidence>
<dbReference type="InParanoid" id="T1EX60"/>
<dbReference type="EnsemblMetazoa" id="HelroT165682">
    <property type="protein sequence ID" value="HelroP165682"/>
    <property type="gene ID" value="HelroG165682"/>
</dbReference>
<reference evidence="3" key="1">
    <citation type="submission" date="2012-12" db="EMBL/GenBank/DDBJ databases">
        <authorList>
            <person name="Hellsten U."/>
            <person name="Grimwood J."/>
            <person name="Chapman J.A."/>
            <person name="Shapiro H."/>
            <person name="Aerts A."/>
            <person name="Otillar R.P."/>
            <person name="Terry A.Y."/>
            <person name="Boore J.L."/>
            <person name="Simakov O."/>
            <person name="Marletaz F."/>
            <person name="Cho S.-J."/>
            <person name="Edsinger-Gonzales E."/>
            <person name="Havlak P."/>
            <person name="Kuo D.-H."/>
            <person name="Larsson T."/>
            <person name="Lv J."/>
            <person name="Arendt D."/>
            <person name="Savage R."/>
            <person name="Osoegawa K."/>
            <person name="de Jong P."/>
            <person name="Lindberg D.R."/>
            <person name="Seaver E.C."/>
            <person name="Weisblat D.A."/>
            <person name="Putnam N.H."/>
            <person name="Grigoriev I.V."/>
            <person name="Rokhsar D.S."/>
        </authorList>
    </citation>
    <scope>NUCLEOTIDE SEQUENCE</scope>
</reference>
<dbReference type="EMBL" id="AMQM01002145">
    <property type="status" value="NOT_ANNOTATED_CDS"/>
    <property type="molecule type" value="Genomic_DNA"/>
</dbReference>
<keyword evidence="3" id="KW-1185">Reference proteome</keyword>
<organism evidence="2 3">
    <name type="scientific">Helobdella robusta</name>
    <name type="common">Californian leech</name>
    <dbReference type="NCBI Taxonomy" id="6412"/>
    <lineage>
        <taxon>Eukaryota</taxon>
        <taxon>Metazoa</taxon>
        <taxon>Spiralia</taxon>
        <taxon>Lophotrochozoa</taxon>
        <taxon>Annelida</taxon>
        <taxon>Clitellata</taxon>
        <taxon>Hirudinea</taxon>
        <taxon>Rhynchobdellida</taxon>
        <taxon>Glossiphoniidae</taxon>
        <taxon>Helobdella</taxon>
    </lineage>
</organism>
<proteinExistence type="predicted"/>
<dbReference type="EMBL" id="KB097700">
    <property type="protein sequence ID" value="ESN91628.1"/>
    <property type="molecule type" value="Genomic_DNA"/>
</dbReference>
<reference evidence="1 3" key="2">
    <citation type="journal article" date="2013" name="Nature">
        <title>Insights into bilaterian evolution from three spiralian genomes.</title>
        <authorList>
            <person name="Simakov O."/>
            <person name="Marletaz F."/>
            <person name="Cho S.J."/>
            <person name="Edsinger-Gonzales E."/>
            <person name="Havlak P."/>
            <person name="Hellsten U."/>
            <person name="Kuo D.H."/>
            <person name="Larsson T."/>
            <person name="Lv J."/>
            <person name="Arendt D."/>
            <person name="Savage R."/>
            <person name="Osoegawa K."/>
            <person name="de Jong P."/>
            <person name="Grimwood J."/>
            <person name="Chapman J.A."/>
            <person name="Shapiro H."/>
            <person name="Aerts A."/>
            <person name="Otillar R.P."/>
            <person name="Terry A.Y."/>
            <person name="Boore J.L."/>
            <person name="Grigoriev I.V."/>
            <person name="Lindberg D.R."/>
            <person name="Seaver E.C."/>
            <person name="Weisblat D.A."/>
            <person name="Putnam N.H."/>
            <person name="Rokhsar D.S."/>
        </authorList>
    </citation>
    <scope>NUCLEOTIDE SEQUENCE</scope>
</reference>